<dbReference type="SUPFAM" id="SSF52821">
    <property type="entry name" value="Rhodanese/Cell cycle control phosphatase"/>
    <property type="match status" value="2"/>
</dbReference>
<feature type="domain" description="Rhodanese" evidence="3">
    <location>
        <begin position="18"/>
        <end position="137"/>
    </location>
</feature>
<dbReference type="InterPro" id="IPR045078">
    <property type="entry name" value="TST/MPST-like"/>
</dbReference>
<dbReference type="Proteomes" id="UP000659344">
    <property type="component" value="Unassembled WGS sequence"/>
</dbReference>
<evidence type="ECO:0000313" key="5">
    <source>
        <dbReference type="Proteomes" id="UP000659344"/>
    </source>
</evidence>
<keyword evidence="2" id="KW-0677">Repeat</keyword>
<dbReference type="PANTHER" id="PTHR11364">
    <property type="entry name" value="THIOSULFATE SULFERTANSFERASE"/>
    <property type="match status" value="1"/>
</dbReference>
<evidence type="ECO:0000256" key="1">
    <source>
        <dbReference type="ARBA" id="ARBA00022679"/>
    </source>
</evidence>
<dbReference type="InterPro" id="IPR036873">
    <property type="entry name" value="Rhodanese-like_dom_sf"/>
</dbReference>
<organism evidence="4 5">
    <name type="scientific">Paenibacillus segetis</name>
    <dbReference type="NCBI Taxonomy" id="1325360"/>
    <lineage>
        <taxon>Bacteria</taxon>
        <taxon>Bacillati</taxon>
        <taxon>Bacillota</taxon>
        <taxon>Bacilli</taxon>
        <taxon>Bacillales</taxon>
        <taxon>Paenibacillaceae</taxon>
        <taxon>Paenibacillus</taxon>
    </lineage>
</organism>
<dbReference type="InterPro" id="IPR001307">
    <property type="entry name" value="Thiosulphate_STrfase_CS"/>
</dbReference>
<dbReference type="Pfam" id="PF00581">
    <property type="entry name" value="Rhodanese"/>
    <property type="match status" value="2"/>
</dbReference>
<sequence>MNSMNPIVSKKWLLARMYESDLVIVDCRFELGNPTAGREAFAISHIPGAVYLDLEADLSSPVGEHGGRHPLPDPDVLAQNLGRVGISNDKVIVAYDDQDGMYASRLWWLLRWLGHDSVFVMDEGFGVWKDSGYPVTDAQPVIIPSSFIPAIRHEMLADVKEVQQSIGNSNVLLVDSRDASRYVGEQEPIDAKAGHIPGAINSFWKQVLDDHGAWKSDEQLREHFSPITEAMDTGREAIIYCGSGVSACPNVLALHKLGYPTVRLYAGSWSDWVSYPENPVATGEE</sequence>
<dbReference type="EMBL" id="BMFT01000001">
    <property type="protein sequence ID" value="GGH09599.1"/>
    <property type="molecule type" value="Genomic_DNA"/>
</dbReference>
<dbReference type="Gene3D" id="3.40.250.10">
    <property type="entry name" value="Rhodanese-like domain"/>
    <property type="match status" value="2"/>
</dbReference>
<dbReference type="SMART" id="SM00450">
    <property type="entry name" value="RHOD"/>
    <property type="match status" value="2"/>
</dbReference>
<dbReference type="CDD" id="cd01449">
    <property type="entry name" value="TST_Repeat_2"/>
    <property type="match status" value="1"/>
</dbReference>
<proteinExistence type="predicted"/>
<dbReference type="PROSITE" id="PS00380">
    <property type="entry name" value="RHODANESE_1"/>
    <property type="match status" value="1"/>
</dbReference>
<dbReference type="PANTHER" id="PTHR11364:SF27">
    <property type="entry name" value="SULFURTRANSFERASE"/>
    <property type="match status" value="1"/>
</dbReference>
<name>A0ABQ1Y2I5_9BACL</name>
<dbReference type="InterPro" id="IPR001763">
    <property type="entry name" value="Rhodanese-like_dom"/>
</dbReference>
<protein>
    <submittedName>
        <fullName evidence="4">Thiosulfate sulfurtransferase</fullName>
    </submittedName>
</protein>
<reference evidence="5" key="1">
    <citation type="journal article" date="2019" name="Int. J. Syst. Evol. Microbiol.">
        <title>The Global Catalogue of Microorganisms (GCM) 10K type strain sequencing project: providing services to taxonomists for standard genome sequencing and annotation.</title>
        <authorList>
            <consortium name="The Broad Institute Genomics Platform"/>
            <consortium name="The Broad Institute Genome Sequencing Center for Infectious Disease"/>
            <person name="Wu L."/>
            <person name="Ma J."/>
        </authorList>
    </citation>
    <scope>NUCLEOTIDE SEQUENCE [LARGE SCALE GENOMIC DNA]</scope>
    <source>
        <strain evidence="5">CGMCC 1.12769</strain>
    </source>
</reference>
<dbReference type="PROSITE" id="PS50206">
    <property type="entry name" value="RHODANESE_3"/>
    <property type="match status" value="2"/>
</dbReference>
<gene>
    <name evidence="4" type="ORF">GCM10008013_00750</name>
</gene>
<keyword evidence="1" id="KW-0808">Transferase</keyword>
<evidence type="ECO:0000256" key="2">
    <source>
        <dbReference type="ARBA" id="ARBA00022737"/>
    </source>
</evidence>
<dbReference type="CDD" id="cd01448">
    <property type="entry name" value="TST_Repeat_1"/>
    <property type="match status" value="1"/>
</dbReference>
<comment type="caution">
    <text evidence="4">The sequence shown here is derived from an EMBL/GenBank/DDBJ whole genome shotgun (WGS) entry which is preliminary data.</text>
</comment>
<evidence type="ECO:0000313" key="4">
    <source>
        <dbReference type="EMBL" id="GGH09599.1"/>
    </source>
</evidence>
<accession>A0ABQ1Y2I5</accession>
<evidence type="ECO:0000259" key="3">
    <source>
        <dbReference type="PROSITE" id="PS50206"/>
    </source>
</evidence>
<feature type="domain" description="Rhodanese" evidence="3">
    <location>
        <begin position="167"/>
        <end position="281"/>
    </location>
</feature>
<keyword evidence="5" id="KW-1185">Reference proteome</keyword>